<name>D0NZQ5_PHYIT</name>
<dbReference type="SUPFAM" id="SSF52540">
    <property type="entry name" value="P-loop containing nucleoside triphosphate hydrolases"/>
    <property type="match status" value="1"/>
</dbReference>
<proteinExistence type="predicted"/>
<dbReference type="EMBL" id="DS028203">
    <property type="protein sequence ID" value="EEY69620.1"/>
    <property type="molecule type" value="Genomic_DNA"/>
</dbReference>
<evidence type="ECO:0008006" key="4">
    <source>
        <dbReference type="Google" id="ProtNLM"/>
    </source>
</evidence>
<keyword evidence="1" id="KW-0813">Transport</keyword>
<reference evidence="3" key="1">
    <citation type="journal article" date="2009" name="Nature">
        <title>Genome sequence and analysis of the Irish potato famine pathogen Phytophthora infestans.</title>
        <authorList>
            <consortium name="The Broad Institute Genome Sequencing Platform"/>
            <person name="Haas B.J."/>
            <person name="Kamoun S."/>
            <person name="Zody M.C."/>
            <person name="Jiang R.H."/>
            <person name="Handsaker R.E."/>
            <person name="Cano L.M."/>
            <person name="Grabherr M."/>
            <person name="Kodira C.D."/>
            <person name="Raffaele S."/>
            <person name="Torto-Alalibo T."/>
            <person name="Bozkurt T.O."/>
            <person name="Ah-Fong A.M."/>
            <person name="Alvarado L."/>
            <person name="Anderson V.L."/>
            <person name="Armstrong M.R."/>
            <person name="Avrova A."/>
            <person name="Baxter L."/>
            <person name="Beynon J."/>
            <person name="Boevink P.C."/>
            <person name="Bollmann S.R."/>
            <person name="Bos J.I."/>
            <person name="Bulone V."/>
            <person name="Cai G."/>
            <person name="Cakir C."/>
            <person name="Carrington J.C."/>
            <person name="Chawner M."/>
            <person name="Conti L."/>
            <person name="Costanzo S."/>
            <person name="Ewan R."/>
            <person name="Fahlgren N."/>
            <person name="Fischbach M.A."/>
            <person name="Fugelstad J."/>
            <person name="Gilroy E.M."/>
            <person name="Gnerre S."/>
            <person name="Green P.J."/>
            <person name="Grenville-Briggs L.J."/>
            <person name="Griffith J."/>
            <person name="Grunwald N.J."/>
            <person name="Horn K."/>
            <person name="Horner N.R."/>
            <person name="Hu C.H."/>
            <person name="Huitema E."/>
            <person name="Jeong D.H."/>
            <person name="Jones A.M."/>
            <person name="Jones J.D."/>
            <person name="Jones R.W."/>
            <person name="Karlsson E.K."/>
            <person name="Kunjeti S.G."/>
            <person name="Lamour K."/>
            <person name="Liu Z."/>
            <person name="Ma L."/>
            <person name="Maclean D."/>
            <person name="Chibucos M.C."/>
            <person name="McDonald H."/>
            <person name="McWalters J."/>
            <person name="Meijer H.J."/>
            <person name="Morgan W."/>
            <person name="Morris P.F."/>
            <person name="Munro C.A."/>
            <person name="O'Neill K."/>
            <person name="Ospina-Giraldo M."/>
            <person name="Pinzon A."/>
            <person name="Pritchard L."/>
            <person name="Ramsahoye B."/>
            <person name="Ren Q."/>
            <person name="Restrepo S."/>
            <person name="Roy S."/>
            <person name="Sadanandom A."/>
            <person name="Savidor A."/>
            <person name="Schornack S."/>
            <person name="Schwartz D.C."/>
            <person name="Schumann U.D."/>
            <person name="Schwessinger B."/>
            <person name="Seyer L."/>
            <person name="Sharpe T."/>
            <person name="Silvar C."/>
            <person name="Song J."/>
            <person name="Studholme D.J."/>
            <person name="Sykes S."/>
            <person name="Thines M."/>
            <person name="van de Vondervoort P.J."/>
            <person name="Phuntumart V."/>
            <person name="Wawra S."/>
            <person name="Weide R."/>
            <person name="Win J."/>
            <person name="Young C."/>
            <person name="Zhou S."/>
            <person name="Fry W."/>
            <person name="Meyers B.C."/>
            <person name="van West P."/>
            <person name="Ristaino J."/>
            <person name="Govers F."/>
            <person name="Birch P.R."/>
            <person name="Whisson S.C."/>
            <person name="Judelson H.S."/>
            <person name="Nusbaum C."/>
        </authorList>
    </citation>
    <scope>NUCLEOTIDE SEQUENCE [LARGE SCALE GENOMIC DNA]</scope>
    <source>
        <strain evidence="3">T30-4</strain>
    </source>
</reference>
<gene>
    <name evidence="2" type="ORF">PITG_18905</name>
</gene>
<dbReference type="Proteomes" id="UP000006643">
    <property type="component" value="Unassembled WGS sequence"/>
</dbReference>
<dbReference type="PANTHER" id="PTHR19241">
    <property type="entry name" value="ATP-BINDING CASSETTE TRANSPORTER"/>
    <property type="match status" value="1"/>
</dbReference>
<dbReference type="eggNOG" id="KOG0065">
    <property type="taxonomic scope" value="Eukaryota"/>
</dbReference>
<protein>
    <recommendedName>
        <fullName evidence="4">ATP-binding Cassette (ABC) Superfamily</fullName>
    </recommendedName>
</protein>
<accession>D0NZQ5</accession>
<dbReference type="OrthoDB" id="66620at2759"/>
<dbReference type="VEuPathDB" id="FungiDB:PITG_18905"/>
<dbReference type="HOGENOM" id="CLU_218131_0_0_1"/>
<sequence>MARGVSGGERRRVTTGEMVFGAKCIVLMDEISTGLDSATTFNIV</sequence>
<organism evidence="2 3">
    <name type="scientific">Phytophthora infestans (strain T30-4)</name>
    <name type="common">Potato late blight agent</name>
    <dbReference type="NCBI Taxonomy" id="403677"/>
    <lineage>
        <taxon>Eukaryota</taxon>
        <taxon>Sar</taxon>
        <taxon>Stramenopiles</taxon>
        <taxon>Oomycota</taxon>
        <taxon>Peronosporomycetes</taxon>
        <taxon>Peronosporales</taxon>
        <taxon>Peronosporaceae</taxon>
        <taxon>Phytophthora</taxon>
    </lineage>
</organism>
<evidence type="ECO:0000256" key="1">
    <source>
        <dbReference type="ARBA" id="ARBA00022448"/>
    </source>
</evidence>
<dbReference type="KEGG" id="pif:PITG_18905"/>
<evidence type="ECO:0000313" key="3">
    <source>
        <dbReference type="Proteomes" id="UP000006643"/>
    </source>
</evidence>
<dbReference type="AlphaFoldDB" id="D0NZQ5"/>
<dbReference type="InterPro" id="IPR027417">
    <property type="entry name" value="P-loop_NTPase"/>
</dbReference>
<dbReference type="GeneID" id="9473634"/>
<dbReference type="RefSeq" id="XP_002997181.1">
    <property type="nucleotide sequence ID" value="XM_002997135.1"/>
</dbReference>
<evidence type="ECO:0000313" key="2">
    <source>
        <dbReference type="EMBL" id="EEY69620.1"/>
    </source>
</evidence>
<dbReference type="InParanoid" id="D0NZQ5"/>
<keyword evidence="3" id="KW-1185">Reference proteome</keyword>
<dbReference type="Gene3D" id="3.40.50.300">
    <property type="entry name" value="P-loop containing nucleotide triphosphate hydrolases"/>
    <property type="match status" value="1"/>
</dbReference>